<dbReference type="InterPro" id="IPR000917">
    <property type="entry name" value="Sulfatase_N"/>
</dbReference>
<dbReference type="GO" id="GO:0004065">
    <property type="term" value="F:arylsulfatase activity"/>
    <property type="evidence" value="ECO:0007669"/>
    <property type="project" value="TreeGrafter"/>
</dbReference>
<dbReference type="Pfam" id="PF00884">
    <property type="entry name" value="Sulfatase"/>
    <property type="match status" value="1"/>
</dbReference>
<dbReference type="InterPro" id="IPR050738">
    <property type="entry name" value="Sulfatase"/>
</dbReference>
<dbReference type="PANTHER" id="PTHR42693:SF33">
    <property type="entry name" value="ARYLSULFATASE"/>
    <property type="match status" value="1"/>
</dbReference>
<sequence>MKSNILFLLIDSFRADYFYEHKKSYSTPNIDQLIKKGVYFTQSISCADGTAVAIGGIFTGLYPVNTGISSYRFKTTKPNFFTHLQKLGYNVFTTLPHYAGVDIVLSAFLKQEGNNFQSNFERLDEGYGNDIIKRLDKDDLKEPWFHFLYLGDLHMSNVTKTMDIPKRFDSEKFGENKFERSISLLDYWLGKFLEKIDLKSTLVIITADHGDYIPITNKRDQDYIPEFTKTVSVTKKVLPKFLWPTAKKFGKRTRTRIQEKRFDDATKNLTELEKRSLRTRAGWYLFDDLVRTPLLFCGNNITGGKSIKNQVGSVDIFPTILDLAGLAQMDEEIDGESLVSLLKDESSRSNPIYLETASVVKDEMLGKMVGVRTSEYKYFRSRKSPKERVHLYDLKNDPLEENNLAKINTEIVKNMELILSNFLVKLNVNASEELSDEESRIVESELKRLGYM</sequence>
<dbReference type="InterPro" id="IPR017850">
    <property type="entry name" value="Alkaline_phosphatase_core_sf"/>
</dbReference>
<dbReference type="SUPFAM" id="SSF53649">
    <property type="entry name" value="Alkaline phosphatase-like"/>
    <property type="match status" value="1"/>
</dbReference>
<dbReference type="AlphaFoldDB" id="A0A075HFK3"/>
<protein>
    <submittedName>
        <fullName evidence="3">Sulfatase</fullName>
    </submittedName>
</protein>
<dbReference type="PANTHER" id="PTHR42693">
    <property type="entry name" value="ARYLSULFATASE FAMILY MEMBER"/>
    <property type="match status" value="1"/>
</dbReference>
<name>A0A075HFK3_9ARCH</name>
<dbReference type="Gene3D" id="3.40.720.10">
    <property type="entry name" value="Alkaline Phosphatase, subunit A"/>
    <property type="match status" value="2"/>
</dbReference>
<feature type="domain" description="Sulfatase N-terminal" evidence="2">
    <location>
        <begin position="3"/>
        <end position="325"/>
    </location>
</feature>
<accession>A0A075HFK3</accession>
<evidence type="ECO:0000313" key="3">
    <source>
        <dbReference type="EMBL" id="AIF13207.1"/>
    </source>
</evidence>
<reference evidence="3" key="1">
    <citation type="journal article" date="2014" name="Genome Biol. Evol.">
        <title>Pangenome evidence for extensive interdomain horizontal transfer affecting lineage core and shell genes in uncultured planktonic thaumarchaeota and euryarchaeota.</title>
        <authorList>
            <person name="Deschamps P."/>
            <person name="Zivanovic Y."/>
            <person name="Moreira D."/>
            <person name="Rodriguez-Valera F."/>
            <person name="Lopez-Garcia P."/>
        </authorList>
    </citation>
    <scope>NUCLEOTIDE SEQUENCE</scope>
</reference>
<evidence type="ECO:0000259" key="2">
    <source>
        <dbReference type="Pfam" id="PF00884"/>
    </source>
</evidence>
<proteinExistence type="inferred from homology"/>
<organism evidence="3">
    <name type="scientific">uncultured marine thaumarchaeote KM3_60_F11</name>
    <dbReference type="NCBI Taxonomy" id="1456212"/>
    <lineage>
        <taxon>Archaea</taxon>
        <taxon>Nitrososphaerota</taxon>
        <taxon>environmental samples</taxon>
    </lineage>
</organism>
<comment type="similarity">
    <text evidence="1">Belongs to the sulfatase family.</text>
</comment>
<dbReference type="EMBL" id="KF900966">
    <property type="protein sequence ID" value="AIF13207.1"/>
    <property type="molecule type" value="Genomic_DNA"/>
</dbReference>
<evidence type="ECO:0000256" key="1">
    <source>
        <dbReference type="ARBA" id="ARBA00008779"/>
    </source>
</evidence>